<evidence type="ECO:0000259" key="1">
    <source>
        <dbReference type="SMART" id="SM00382"/>
    </source>
</evidence>
<protein>
    <recommendedName>
        <fullName evidence="1">AAA+ ATPase domain-containing protein</fullName>
    </recommendedName>
</protein>
<comment type="caution">
    <text evidence="2">The sequence shown here is derived from an EMBL/GenBank/DDBJ whole genome shotgun (WGS) entry which is preliminary data.</text>
</comment>
<evidence type="ECO:0000313" key="2">
    <source>
        <dbReference type="EMBL" id="PDP44688.1"/>
    </source>
</evidence>
<organism evidence="2 3">
    <name type="scientific">Tannerella forsythia</name>
    <name type="common">Bacteroides forsythus</name>
    <dbReference type="NCBI Taxonomy" id="28112"/>
    <lineage>
        <taxon>Bacteria</taxon>
        <taxon>Pseudomonadati</taxon>
        <taxon>Bacteroidota</taxon>
        <taxon>Bacteroidia</taxon>
        <taxon>Bacteroidales</taxon>
        <taxon>Tannerellaceae</taxon>
        <taxon>Tannerella</taxon>
    </lineage>
</organism>
<dbReference type="Gene3D" id="3.40.50.300">
    <property type="entry name" value="P-loop containing nucleotide triphosphate hydrolases"/>
    <property type="match status" value="1"/>
</dbReference>
<sequence>MKRALSVQNVLTSRYNTMPFEGMWRDAVGEPELTGSWIIFGDTKNGKTSFAMMLSKYLTEFGKVIYDSVEEGNSRTIQLAVERANMLEAGTRWMLLDKESKEELTKRLLRQRSPEIVFIDSVQFMDLKFSEYKHLKETFPNKLFVYISHVDGRRPAGPVATRIMRDANVIFRIEGFKAFPTGRYGGGEPVTIWEKGANEYWGELEEAK</sequence>
<name>A0A2A6EAJ1_TANFO</name>
<dbReference type="SMART" id="SM00382">
    <property type="entry name" value="AAA"/>
    <property type="match status" value="1"/>
</dbReference>
<dbReference type="EMBL" id="NSLJ01000004">
    <property type="protein sequence ID" value="PDP44688.1"/>
    <property type="molecule type" value="Genomic_DNA"/>
</dbReference>
<dbReference type="Proteomes" id="UP000219259">
    <property type="component" value="Unassembled WGS sequence"/>
</dbReference>
<feature type="domain" description="AAA+ ATPase" evidence="1">
    <location>
        <begin position="33"/>
        <end position="175"/>
    </location>
</feature>
<dbReference type="InterPro" id="IPR027417">
    <property type="entry name" value="P-loop_NTPase"/>
</dbReference>
<accession>A0A2A6EAJ1</accession>
<dbReference type="InterPro" id="IPR003593">
    <property type="entry name" value="AAA+_ATPase"/>
</dbReference>
<evidence type="ECO:0000313" key="3">
    <source>
        <dbReference type="Proteomes" id="UP000219259"/>
    </source>
</evidence>
<dbReference type="RefSeq" id="WP_097530844.1">
    <property type="nucleotide sequence ID" value="NZ_NSLJ01000004.1"/>
</dbReference>
<dbReference type="AlphaFoldDB" id="A0A2A6EAJ1"/>
<dbReference type="SUPFAM" id="SSF52540">
    <property type="entry name" value="P-loop containing nucleoside triphosphate hydrolases"/>
    <property type="match status" value="1"/>
</dbReference>
<gene>
    <name evidence="2" type="ORF">CLI86_02080</name>
</gene>
<reference evidence="2 3" key="1">
    <citation type="submission" date="2017-09" db="EMBL/GenBank/DDBJ databases">
        <title>Phase variable restriction modification systems are present in the genome sequences of periodontal pathogens Prevotella intermedia, Tannerella forsythia and Porphyromonas gingivalis.</title>
        <authorList>
            <person name="Haigh R.D."/>
            <person name="Crawford L."/>
            <person name="Ralph J."/>
            <person name="Wanford J."/>
            <person name="Vartoukian S.R."/>
            <person name="Hijazib K."/>
            <person name="Wade W."/>
            <person name="Oggioni M.R."/>
        </authorList>
    </citation>
    <scope>NUCLEOTIDE SEQUENCE [LARGE SCALE GENOMIC DNA]</scope>
    <source>
        <strain evidence="2 3">WW11663</strain>
    </source>
</reference>
<proteinExistence type="predicted"/>